<keyword evidence="3" id="KW-1185">Reference proteome</keyword>
<feature type="region of interest" description="Disordered" evidence="1">
    <location>
        <begin position="59"/>
        <end position="262"/>
    </location>
</feature>
<evidence type="ECO:0000313" key="2">
    <source>
        <dbReference type="EMBL" id="KAH3687914.1"/>
    </source>
</evidence>
<feature type="compositionally biased region" description="Acidic residues" evidence="1">
    <location>
        <begin position="230"/>
        <end position="242"/>
    </location>
</feature>
<comment type="caution">
    <text evidence="2">The sequence shown here is derived from an EMBL/GenBank/DDBJ whole genome shotgun (WGS) entry which is preliminary data.</text>
</comment>
<feature type="compositionally biased region" description="Polar residues" evidence="1">
    <location>
        <begin position="72"/>
        <end position="97"/>
    </location>
</feature>
<dbReference type="AlphaFoldDB" id="A0A9P8QEJ0"/>
<feature type="compositionally biased region" description="Basic residues" evidence="1">
    <location>
        <begin position="247"/>
        <end position="262"/>
    </location>
</feature>
<dbReference type="EMBL" id="JAEUBG010000594">
    <property type="protein sequence ID" value="KAH3687914.1"/>
    <property type="molecule type" value="Genomic_DNA"/>
</dbReference>
<feature type="compositionally biased region" description="Basic and acidic residues" evidence="1">
    <location>
        <begin position="176"/>
        <end position="186"/>
    </location>
</feature>
<reference evidence="2" key="1">
    <citation type="journal article" date="2021" name="Open Biol.">
        <title>Shared evolutionary footprints suggest mitochondrial oxidative damage underlies multiple complex I losses in fungi.</title>
        <authorList>
            <person name="Schikora-Tamarit M.A."/>
            <person name="Marcet-Houben M."/>
            <person name="Nosek J."/>
            <person name="Gabaldon T."/>
        </authorList>
    </citation>
    <scope>NUCLEOTIDE SEQUENCE</scope>
    <source>
        <strain evidence="2">CBS2887</strain>
    </source>
</reference>
<sequence>HEEHSLLTDFSELSGVDTVLNRAEKLGRINVRNGKIIQEIDEDEDIHRVQVLQFFDSNPTQLHAGHTDPQPRQETTTDPQELSESTPQKQSTHTTIALDSEDEEEEEDLKIMDIKNIVNGRRSTRFKPDVSYQERTEDEFPPDGQDSDQQSQQQLQDENMVDSDIDSDDPTVSKYTKSEQSDRSFRIDSTAGHASDYDNSDDEKEHTSASKRRKLNKAVPRMPKQPETVVIDDDDEEDDDEMEVQHRKISRVRSGKGIRKYG</sequence>
<feature type="non-terminal residue" evidence="2">
    <location>
        <position position="1"/>
    </location>
</feature>
<protein>
    <submittedName>
        <fullName evidence="2">Uncharacterized protein</fullName>
    </submittedName>
</protein>
<accession>A0A9P8QEJ0</accession>
<evidence type="ECO:0000313" key="3">
    <source>
        <dbReference type="Proteomes" id="UP000774326"/>
    </source>
</evidence>
<gene>
    <name evidence="2" type="ORF">WICPIJ_001099</name>
</gene>
<proteinExistence type="predicted"/>
<feature type="compositionally biased region" description="Acidic residues" evidence="1">
    <location>
        <begin position="99"/>
        <end position="108"/>
    </location>
</feature>
<organism evidence="2 3">
    <name type="scientific">Wickerhamomyces pijperi</name>
    <name type="common">Yeast</name>
    <name type="synonym">Pichia pijperi</name>
    <dbReference type="NCBI Taxonomy" id="599730"/>
    <lineage>
        <taxon>Eukaryota</taxon>
        <taxon>Fungi</taxon>
        <taxon>Dikarya</taxon>
        <taxon>Ascomycota</taxon>
        <taxon>Saccharomycotina</taxon>
        <taxon>Saccharomycetes</taxon>
        <taxon>Phaffomycetales</taxon>
        <taxon>Wickerhamomycetaceae</taxon>
        <taxon>Wickerhamomyces</taxon>
    </lineage>
</organism>
<reference evidence="2" key="2">
    <citation type="submission" date="2021-01" db="EMBL/GenBank/DDBJ databases">
        <authorList>
            <person name="Schikora-Tamarit M.A."/>
        </authorList>
    </citation>
    <scope>NUCLEOTIDE SEQUENCE</scope>
    <source>
        <strain evidence="2">CBS2887</strain>
    </source>
</reference>
<feature type="compositionally biased region" description="Low complexity" evidence="1">
    <location>
        <begin position="147"/>
        <end position="157"/>
    </location>
</feature>
<dbReference type="Proteomes" id="UP000774326">
    <property type="component" value="Unassembled WGS sequence"/>
</dbReference>
<feature type="compositionally biased region" description="Acidic residues" evidence="1">
    <location>
        <begin position="159"/>
        <end position="169"/>
    </location>
</feature>
<name>A0A9P8QEJ0_WICPI</name>
<evidence type="ECO:0000256" key="1">
    <source>
        <dbReference type="SAM" id="MobiDB-lite"/>
    </source>
</evidence>
<feature type="compositionally biased region" description="Basic and acidic residues" evidence="1">
    <location>
        <begin position="126"/>
        <end position="135"/>
    </location>
</feature>